<feature type="transmembrane region" description="Helical" evidence="1">
    <location>
        <begin position="42"/>
        <end position="64"/>
    </location>
</feature>
<feature type="transmembrane region" description="Helical" evidence="1">
    <location>
        <begin position="85"/>
        <end position="107"/>
    </location>
</feature>
<keyword evidence="1" id="KW-1133">Transmembrane helix</keyword>
<name>A0A8S1VFB4_9CILI</name>
<comment type="caution">
    <text evidence="2">The sequence shown here is derived from an EMBL/GenBank/DDBJ whole genome shotgun (WGS) entry which is preliminary data.</text>
</comment>
<evidence type="ECO:0000313" key="3">
    <source>
        <dbReference type="Proteomes" id="UP000689195"/>
    </source>
</evidence>
<organism evidence="2 3">
    <name type="scientific">Paramecium pentaurelia</name>
    <dbReference type="NCBI Taxonomy" id="43138"/>
    <lineage>
        <taxon>Eukaryota</taxon>
        <taxon>Sar</taxon>
        <taxon>Alveolata</taxon>
        <taxon>Ciliophora</taxon>
        <taxon>Intramacronucleata</taxon>
        <taxon>Oligohymenophorea</taxon>
        <taxon>Peniculida</taxon>
        <taxon>Parameciidae</taxon>
        <taxon>Paramecium</taxon>
    </lineage>
</organism>
<dbReference type="AlphaFoldDB" id="A0A8S1VFB4"/>
<keyword evidence="3" id="KW-1185">Reference proteome</keyword>
<dbReference type="Proteomes" id="UP000689195">
    <property type="component" value="Unassembled WGS sequence"/>
</dbReference>
<proteinExistence type="predicted"/>
<feature type="transmembrane region" description="Helical" evidence="1">
    <location>
        <begin position="123"/>
        <end position="145"/>
    </location>
</feature>
<accession>A0A8S1VFB4</accession>
<gene>
    <name evidence="2" type="ORF">PPENT_87.1.T0620160</name>
</gene>
<feature type="transmembrane region" description="Helical" evidence="1">
    <location>
        <begin position="12"/>
        <end position="36"/>
    </location>
</feature>
<evidence type="ECO:0000313" key="2">
    <source>
        <dbReference type="EMBL" id="CAD8175075.1"/>
    </source>
</evidence>
<dbReference type="OrthoDB" id="305013at2759"/>
<keyword evidence="1" id="KW-0812">Transmembrane</keyword>
<keyword evidence="1" id="KW-0472">Membrane</keyword>
<reference evidence="2" key="1">
    <citation type="submission" date="2021-01" db="EMBL/GenBank/DDBJ databases">
        <authorList>
            <consortium name="Genoscope - CEA"/>
            <person name="William W."/>
        </authorList>
    </citation>
    <scope>NUCLEOTIDE SEQUENCE</scope>
</reference>
<dbReference type="EMBL" id="CAJJDO010000062">
    <property type="protein sequence ID" value="CAD8175075.1"/>
    <property type="molecule type" value="Genomic_DNA"/>
</dbReference>
<protein>
    <submittedName>
        <fullName evidence="2">Uncharacterized protein</fullName>
    </submittedName>
</protein>
<sequence length="243" mass="28239">MQNKCCCLPTEKAFLLIVYLDISRIIWGTITCAFMFQRESSLSLVITILDIILIVFQSSLALYINMRALKQNNKKPIYIYRKLKLLFVCCNTFDRLVAPIINCTLIFKDDQKETRSNYCVVDVFVALIITAIIWNFIEYYFYTIVKDFVLILQRSDNRSLRYSKDKSQKNSDSNNLAIIYEVVGMRPLIKRRGQQVIEADKIEQGHLKSSQEAQRIYAYPIQQNQTFQILGSSSGLVEIDLIK</sequence>
<evidence type="ECO:0000256" key="1">
    <source>
        <dbReference type="SAM" id="Phobius"/>
    </source>
</evidence>